<keyword evidence="6" id="KW-1185">Reference proteome</keyword>
<dbReference type="Gene3D" id="3.40.50.2000">
    <property type="entry name" value="Glycogen Phosphorylase B"/>
    <property type="match status" value="2"/>
</dbReference>
<evidence type="ECO:0000259" key="4">
    <source>
        <dbReference type="Pfam" id="PF13439"/>
    </source>
</evidence>
<keyword evidence="1" id="KW-0328">Glycosyltransferase</keyword>
<evidence type="ECO:0000313" key="6">
    <source>
        <dbReference type="Proteomes" id="UP000800092"/>
    </source>
</evidence>
<dbReference type="PANTHER" id="PTHR45947:SF3">
    <property type="entry name" value="SULFOQUINOVOSYL TRANSFERASE SQD2"/>
    <property type="match status" value="1"/>
</dbReference>
<sequence length="508" mass="56817">MALDNPLPVLAEPTPTVSTIEFPAKLRGKRVLLATESLGPVNGVSRTTQSLIQYLRDNEVQVAIVAPKFKGYVSYKTKNCKDPEVRVHGYPLPYNPDLTVAYPMRLDRIFERTFRPDLIYLASPASVGFQFLLQTRQLFSPPAVLLNFQTDLSSYGEIIFPKPLDDYAVWLLRNVQGFLFNHKAIHTIFYPSDFVRKYLDKAGAPAEKLVHLGRGVDTTLFDPVKRDEQYHEELTSNEEIVLMCCGRLAPEKGFKFLADAFERLQKNGLKCKLLIVGGNKSPTVEEDVRQLFAKFDDRVTFTGFQQGENLARQYASGDIFLHCSITETFGLVNLEAMASGLPVVARDEGGPSEIIVDQKTGYLIPPHDLESFVAHVELLARNPELRAVMSTNARQVALDTTWKKINNRVAVQLAAALEHNPEANHRPIRSWILKHVLAISSSFVVIMRINAAIGIIAFMWLVAVVPLLIHGNSKFPTLRSRVSNLSTWTALGDTVSRWLQGRAPGNGH</sequence>
<evidence type="ECO:0000256" key="2">
    <source>
        <dbReference type="SAM" id="Phobius"/>
    </source>
</evidence>
<dbReference type="InterPro" id="IPR050194">
    <property type="entry name" value="Glycosyltransferase_grp1"/>
</dbReference>
<dbReference type="OrthoDB" id="512920at2759"/>
<evidence type="ECO:0000256" key="1">
    <source>
        <dbReference type="ARBA" id="ARBA00022676"/>
    </source>
</evidence>
<keyword evidence="2" id="KW-0472">Membrane</keyword>
<dbReference type="GO" id="GO:0016757">
    <property type="term" value="F:glycosyltransferase activity"/>
    <property type="evidence" value="ECO:0007669"/>
    <property type="project" value="UniProtKB-KW"/>
</dbReference>
<protein>
    <submittedName>
        <fullName evidence="5">Glycosyltransferase family 4 protein</fullName>
    </submittedName>
</protein>
<dbReference type="EMBL" id="ML991775">
    <property type="protein sequence ID" value="KAF2238596.1"/>
    <property type="molecule type" value="Genomic_DNA"/>
</dbReference>
<dbReference type="SUPFAM" id="SSF53756">
    <property type="entry name" value="UDP-Glycosyltransferase/glycogen phosphorylase"/>
    <property type="match status" value="1"/>
</dbReference>
<feature type="domain" description="Glycosyltransferase subfamily 4-like N-terminal" evidence="4">
    <location>
        <begin position="41"/>
        <end position="219"/>
    </location>
</feature>
<keyword evidence="2" id="KW-0812">Transmembrane</keyword>
<organism evidence="5 6">
    <name type="scientific">Viridothelium virens</name>
    <name type="common">Speckled blister lichen</name>
    <name type="synonym">Trypethelium virens</name>
    <dbReference type="NCBI Taxonomy" id="1048519"/>
    <lineage>
        <taxon>Eukaryota</taxon>
        <taxon>Fungi</taxon>
        <taxon>Dikarya</taxon>
        <taxon>Ascomycota</taxon>
        <taxon>Pezizomycotina</taxon>
        <taxon>Dothideomycetes</taxon>
        <taxon>Dothideomycetes incertae sedis</taxon>
        <taxon>Trypetheliales</taxon>
        <taxon>Trypetheliaceae</taxon>
        <taxon>Viridothelium</taxon>
    </lineage>
</organism>
<evidence type="ECO:0000313" key="5">
    <source>
        <dbReference type="EMBL" id="KAF2238596.1"/>
    </source>
</evidence>
<dbReference type="PANTHER" id="PTHR45947">
    <property type="entry name" value="SULFOQUINOVOSYL TRANSFERASE SQD2"/>
    <property type="match status" value="1"/>
</dbReference>
<feature type="domain" description="Glycosyl transferase family 1" evidence="3">
    <location>
        <begin position="230"/>
        <end position="395"/>
    </location>
</feature>
<dbReference type="CDD" id="cd03814">
    <property type="entry name" value="GT4-like"/>
    <property type="match status" value="1"/>
</dbReference>
<feature type="transmembrane region" description="Helical" evidence="2">
    <location>
        <begin position="449"/>
        <end position="469"/>
    </location>
</feature>
<gene>
    <name evidence="5" type="ORF">EV356DRAFT_529053</name>
</gene>
<keyword evidence="2" id="KW-1133">Transmembrane helix</keyword>
<proteinExistence type="predicted"/>
<name>A0A6A6HKE7_VIRVR</name>
<dbReference type="InterPro" id="IPR001296">
    <property type="entry name" value="Glyco_trans_1"/>
</dbReference>
<dbReference type="InterPro" id="IPR028098">
    <property type="entry name" value="Glyco_trans_4-like_N"/>
</dbReference>
<dbReference type="Pfam" id="PF13439">
    <property type="entry name" value="Glyco_transf_4"/>
    <property type="match status" value="1"/>
</dbReference>
<keyword evidence="5" id="KW-0808">Transferase</keyword>
<accession>A0A6A6HKE7</accession>
<dbReference type="Proteomes" id="UP000800092">
    <property type="component" value="Unassembled WGS sequence"/>
</dbReference>
<evidence type="ECO:0000259" key="3">
    <source>
        <dbReference type="Pfam" id="PF00534"/>
    </source>
</evidence>
<reference evidence="5" key="1">
    <citation type="journal article" date="2020" name="Stud. Mycol.">
        <title>101 Dothideomycetes genomes: a test case for predicting lifestyles and emergence of pathogens.</title>
        <authorList>
            <person name="Haridas S."/>
            <person name="Albert R."/>
            <person name="Binder M."/>
            <person name="Bloem J."/>
            <person name="Labutti K."/>
            <person name="Salamov A."/>
            <person name="Andreopoulos B."/>
            <person name="Baker S."/>
            <person name="Barry K."/>
            <person name="Bills G."/>
            <person name="Bluhm B."/>
            <person name="Cannon C."/>
            <person name="Castanera R."/>
            <person name="Culley D."/>
            <person name="Daum C."/>
            <person name="Ezra D."/>
            <person name="Gonzalez J."/>
            <person name="Henrissat B."/>
            <person name="Kuo A."/>
            <person name="Liang C."/>
            <person name="Lipzen A."/>
            <person name="Lutzoni F."/>
            <person name="Magnuson J."/>
            <person name="Mondo S."/>
            <person name="Nolan M."/>
            <person name="Ohm R."/>
            <person name="Pangilinan J."/>
            <person name="Park H.-J."/>
            <person name="Ramirez L."/>
            <person name="Alfaro M."/>
            <person name="Sun H."/>
            <person name="Tritt A."/>
            <person name="Yoshinaga Y."/>
            <person name="Zwiers L.-H."/>
            <person name="Turgeon B."/>
            <person name="Goodwin S."/>
            <person name="Spatafora J."/>
            <person name="Crous P."/>
            <person name="Grigoriev I."/>
        </authorList>
    </citation>
    <scope>NUCLEOTIDE SEQUENCE</scope>
    <source>
        <strain evidence="5">Tuck. ex Michener</strain>
    </source>
</reference>
<dbReference type="Pfam" id="PF00534">
    <property type="entry name" value="Glycos_transf_1"/>
    <property type="match status" value="1"/>
</dbReference>
<dbReference type="AlphaFoldDB" id="A0A6A6HKE7"/>